<proteinExistence type="inferred from homology"/>
<feature type="short sequence motif" description="HXTX 1" evidence="2">
    <location>
        <begin position="44"/>
        <end position="47"/>
    </location>
</feature>
<dbReference type="HAMAP" id="MF_01940">
    <property type="entry name" value="RNA_CPDase"/>
    <property type="match status" value="1"/>
</dbReference>
<dbReference type="PANTHER" id="PTHR35561:SF1">
    <property type="entry name" value="RNA 2',3'-CYCLIC PHOSPHODIESTERASE"/>
    <property type="match status" value="1"/>
</dbReference>
<dbReference type="Proteomes" id="UP000620366">
    <property type="component" value="Unassembled WGS sequence"/>
</dbReference>
<evidence type="ECO:0000313" key="4">
    <source>
        <dbReference type="Proteomes" id="UP000620366"/>
    </source>
</evidence>
<dbReference type="EMBL" id="JACRSP010000002">
    <property type="protein sequence ID" value="MBC8536353.1"/>
    <property type="molecule type" value="Genomic_DNA"/>
</dbReference>
<dbReference type="InterPro" id="IPR004175">
    <property type="entry name" value="RNA_CPDase"/>
</dbReference>
<evidence type="ECO:0000256" key="2">
    <source>
        <dbReference type="HAMAP-Rule" id="MF_01940"/>
    </source>
</evidence>
<accession>A0A926DDZ3</accession>
<reference evidence="3" key="1">
    <citation type="submission" date="2020-08" db="EMBL/GenBank/DDBJ databases">
        <title>Genome public.</title>
        <authorList>
            <person name="Liu C."/>
            <person name="Sun Q."/>
        </authorList>
    </citation>
    <scope>NUCLEOTIDE SEQUENCE</scope>
    <source>
        <strain evidence="3">BX7</strain>
    </source>
</reference>
<feature type="active site" description="Proton donor" evidence="2">
    <location>
        <position position="44"/>
    </location>
</feature>
<comment type="function">
    <text evidence="2">Hydrolyzes RNA 2',3'-cyclic phosphodiester to an RNA 2'-phosphomonoester.</text>
</comment>
<dbReference type="RefSeq" id="WP_249300132.1">
    <property type="nucleotide sequence ID" value="NZ_JACRSP010000002.1"/>
</dbReference>
<dbReference type="EC" id="3.1.4.58" evidence="2"/>
<dbReference type="SUPFAM" id="SSF55144">
    <property type="entry name" value="LigT-like"/>
    <property type="match status" value="1"/>
</dbReference>
<keyword evidence="4" id="KW-1185">Reference proteome</keyword>
<dbReference type="Pfam" id="PF13563">
    <property type="entry name" value="2_5_RNA_ligase2"/>
    <property type="match status" value="1"/>
</dbReference>
<dbReference type="AlphaFoldDB" id="A0A926DDZ3"/>
<dbReference type="PANTHER" id="PTHR35561">
    <property type="entry name" value="RNA 2',3'-CYCLIC PHOSPHODIESTERASE"/>
    <property type="match status" value="1"/>
</dbReference>
<dbReference type="NCBIfam" id="TIGR02258">
    <property type="entry name" value="2_5_ligase"/>
    <property type="match status" value="1"/>
</dbReference>
<gene>
    <name evidence="3" type="primary">thpR</name>
    <name evidence="3" type="ORF">H8695_06550</name>
</gene>
<name>A0A926DDZ3_9FIRM</name>
<sequence>MSAAERLFAAILLDEDCRTAAAQAIDGLRAGAAAGSFTPRENLHLTLVFLGETDRADAARRALRSVEGAPFPLTFGAAGRFRRDGGDIWWLGVEPCAPLLAIQRRLAQAFRGEGFELERRAYRPHLTLGRRVALRPGFGAGEWSAGLPKLRCPVRALSLMRSERTAGGMRYTEIERQQLSRG</sequence>
<comment type="catalytic activity">
    <reaction evidence="2">
        <text>a 3'-end 2',3'-cyclophospho-ribonucleotide-RNA + H2O = a 3'-end 2'-phospho-ribonucleotide-RNA + H(+)</text>
        <dbReference type="Rhea" id="RHEA:11828"/>
        <dbReference type="Rhea" id="RHEA-COMP:10464"/>
        <dbReference type="Rhea" id="RHEA-COMP:17353"/>
        <dbReference type="ChEBI" id="CHEBI:15377"/>
        <dbReference type="ChEBI" id="CHEBI:15378"/>
        <dbReference type="ChEBI" id="CHEBI:83064"/>
        <dbReference type="ChEBI" id="CHEBI:173113"/>
        <dbReference type="EC" id="3.1.4.58"/>
    </reaction>
</comment>
<comment type="similarity">
    <text evidence="2">Belongs to the 2H phosphoesterase superfamily. ThpR family.</text>
</comment>
<evidence type="ECO:0000313" key="3">
    <source>
        <dbReference type="EMBL" id="MBC8536353.1"/>
    </source>
</evidence>
<keyword evidence="1 2" id="KW-0378">Hydrolase</keyword>
<dbReference type="Gene3D" id="3.90.1140.10">
    <property type="entry name" value="Cyclic phosphodiesterase"/>
    <property type="match status" value="1"/>
</dbReference>
<dbReference type="GO" id="GO:0004113">
    <property type="term" value="F:2',3'-cyclic-nucleotide 3'-phosphodiesterase activity"/>
    <property type="evidence" value="ECO:0007669"/>
    <property type="project" value="InterPro"/>
</dbReference>
<organism evidence="3 4">
    <name type="scientific">Feifania hominis</name>
    <dbReference type="NCBI Taxonomy" id="2763660"/>
    <lineage>
        <taxon>Bacteria</taxon>
        <taxon>Bacillati</taxon>
        <taxon>Bacillota</taxon>
        <taxon>Clostridia</taxon>
        <taxon>Eubacteriales</taxon>
        <taxon>Feifaniaceae</taxon>
        <taxon>Feifania</taxon>
    </lineage>
</organism>
<feature type="short sequence motif" description="HXTX 2" evidence="2">
    <location>
        <begin position="125"/>
        <end position="128"/>
    </location>
</feature>
<feature type="active site" description="Proton acceptor" evidence="2">
    <location>
        <position position="125"/>
    </location>
</feature>
<dbReference type="GO" id="GO:0008664">
    <property type="term" value="F:RNA 2',3'-cyclic 3'-phosphodiesterase activity"/>
    <property type="evidence" value="ECO:0007669"/>
    <property type="project" value="UniProtKB-EC"/>
</dbReference>
<comment type="caution">
    <text evidence="3">The sequence shown here is derived from an EMBL/GenBank/DDBJ whole genome shotgun (WGS) entry which is preliminary data.</text>
</comment>
<dbReference type="InterPro" id="IPR009097">
    <property type="entry name" value="Cyclic_Pdiesterase"/>
</dbReference>
<protein>
    <recommendedName>
        <fullName evidence="2">RNA 2',3'-cyclic phosphodiesterase</fullName>
        <shortName evidence="2">RNA 2',3'-CPDase</shortName>
        <ecNumber evidence="2">3.1.4.58</ecNumber>
    </recommendedName>
</protein>
<evidence type="ECO:0000256" key="1">
    <source>
        <dbReference type="ARBA" id="ARBA00022801"/>
    </source>
</evidence>